<dbReference type="NCBIfam" id="NF033543">
    <property type="entry name" value="transpos_IS256"/>
    <property type="match status" value="1"/>
</dbReference>
<accession>A0A5C6M2K9</accession>
<dbReference type="Pfam" id="PF00872">
    <property type="entry name" value="Transposase_mut"/>
    <property type="match status" value="1"/>
</dbReference>
<evidence type="ECO:0000313" key="7">
    <source>
        <dbReference type="EMBL" id="TWW08403.1"/>
    </source>
</evidence>
<dbReference type="PANTHER" id="PTHR33217:SF7">
    <property type="entry name" value="TRANSPOSASE FOR INSERTION SEQUENCE ELEMENT IS1081"/>
    <property type="match status" value="1"/>
</dbReference>
<dbReference type="Proteomes" id="UP000321083">
    <property type="component" value="Unassembled WGS sequence"/>
</dbReference>
<reference evidence="7 8" key="1">
    <citation type="submission" date="2019-08" db="EMBL/GenBank/DDBJ databases">
        <title>100 year-old enigma solved: identification of Planctomyces bekefii, the type genus and species of the phylum Planctomycetes.</title>
        <authorList>
            <person name="Svetlana D.N."/>
            <person name="Overmann J."/>
        </authorList>
    </citation>
    <scope>NUCLEOTIDE SEQUENCE [LARGE SCALE GENOMIC DNA]</scope>
    <source>
        <strain evidence="7">Phe10_nw2017</strain>
    </source>
</reference>
<dbReference type="GO" id="GO:0004803">
    <property type="term" value="F:transposase activity"/>
    <property type="evidence" value="ECO:0007669"/>
    <property type="project" value="UniProtKB-UniRule"/>
</dbReference>
<dbReference type="InterPro" id="IPR001207">
    <property type="entry name" value="Transposase_mutator"/>
</dbReference>
<proteinExistence type="inferred from homology"/>
<reference evidence="7 8" key="2">
    <citation type="submission" date="2019-08" db="EMBL/GenBank/DDBJ databases">
        <authorList>
            <person name="Henke P."/>
        </authorList>
    </citation>
    <scope>NUCLEOTIDE SEQUENCE [LARGE SCALE GENOMIC DNA]</scope>
    <source>
        <strain evidence="7">Phe10_nw2017</strain>
    </source>
</reference>
<keyword evidence="4 6" id="KW-0238">DNA-binding</keyword>
<keyword evidence="8" id="KW-1185">Reference proteome</keyword>
<keyword evidence="5 6" id="KW-0233">DNA recombination</keyword>
<comment type="similarity">
    <text evidence="2 6">Belongs to the transposase mutator family.</text>
</comment>
<protein>
    <recommendedName>
        <fullName evidence="6">Mutator family transposase</fullName>
    </recommendedName>
</protein>
<evidence type="ECO:0000256" key="5">
    <source>
        <dbReference type="ARBA" id="ARBA00023172"/>
    </source>
</evidence>
<gene>
    <name evidence="7" type="ORF">E3A20_24680</name>
</gene>
<evidence type="ECO:0000256" key="2">
    <source>
        <dbReference type="ARBA" id="ARBA00010961"/>
    </source>
</evidence>
<dbReference type="AlphaFoldDB" id="A0A5C6M2K9"/>
<name>A0A5C6M2K9_9PLAN</name>
<dbReference type="EMBL" id="SRHE01000685">
    <property type="protein sequence ID" value="TWW08403.1"/>
    <property type="molecule type" value="Genomic_DNA"/>
</dbReference>
<dbReference type="GO" id="GO:0006313">
    <property type="term" value="P:DNA transposition"/>
    <property type="evidence" value="ECO:0007669"/>
    <property type="project" value="UniProtKB-UniRule"/>
</dbReference>
<comment type="function">
    <text evidence="1 6">Required for the transposition of the insertion element.</text>
</comment>
<sequence>MKRKVTSKGKQAAKAFEGAMGQGRMAEITTDVFRRGKVALDSVVWEMGQLLVEAIMYMEREELAGPDYAPSDPTISKGGTQAGSVYVGDRKLRVRHPRLRGPEGEIELASYAQLKQRGGFSEELLEKSLRGLSGRRYDETIGDAAAAFGVARSTVSRHIVEATAKKLQEFKERDLSAIVPFAVLLDTIHRGGSAFIVALGVDVNGEKHPLGFWEGATENAEICEELFGDLERRGLKLTHRVLFVVDGGKGIIKALRDRFGKKLLLQRCTIHKSRNIQRHLPKKYRAEARAWFRRAIDCVQLNDAKRELNSLEKWLRRINSSAADSLLEALNDVVTIHRLRMPELLRKTLHSTNAIESMFSTVRDCEMNIKRFRGSAMRQRWLGAVLLHCEKGFNKVKGHKDIAAVLRTIDGDQCEEKMAA</sequence>
<evidence type="ECO:0000256" key="6">
    <source>
        <dbReference type="RuleBase" id="RU365089"/>
    </source>
</evidence>
<evidence type="ECO:0000313" key="8">
    <source>
        <dbReference type="Proteomes" id="UP000321083"/>
    </source>
</evidence>
<keyword evidence="6" id="KW-0814">Transposable element</keyword>
<keyword evidence="3 6" id="KW-0815">Transposition</keyword>
<evidence type="ECO:0000256" key="3">
    <source>
        <dbReference type="ARBA" id="ARBA00022578"/>
    </source>
</evidence>
<evidence type="ECO:0000256" key="1">
    <source>
        <dbReference type="ARBA" id="ARBA00002190"/>
    </source>
</evidence>
<organism evidence="7 8">
    <name type="scientific">Planctomyces bekefii</name>
    <dbReference type="NCBI Taxonomy" id="1653850"/>
    <lineage>
        <taxon>Bacteria</taxon>
        <taxon>Pseudomonadati</taxon>
        <taxon>Planctomycetota</taxon>
        <taxon>Planctomycetia</taxon>
        <taxon>Planctomycetales</taxon>
        <taxon>Planctomycetaceae</taxon>
        <taxon>Planctomyces</taxon>
    </lineage>
</organism>
<dbReference type="PANTHER" id="PTHR33217">
    <property type="entry name" value="TRANSPOSASE FOR INSERTION SEQUENCE ELEMENT IS1081"/>
    <property type="match status" value="1"/>
</dbReference>
<evidence type="ECO:0000256" key="4">
    <source>
        <dbReference type="ARBA" id="ARBA00023125"/>
    </source>
</evidence>
<comment type="caution">
    <text evidence="7">The sequence shown here is derived from an EMBL/GenBank/DDBJ whole genome shotgun (WGS) entry which is preliminary data.</text>
</comment>
<dbReference type="GO" id="GO:0003677">
    <property type="term" value="F:DNA binding"/>
    <property type="evidence" value="ECO:0007669"/>
    <property type="project" value="UniProtKB-UniRule"/>
</dbReference>